<gene>
    <name evidence="2" type="ORF">SAMN04488120_10437</name>
</gene>
<sequence length="356" mass="40250">MWPYWFLFLLPSFSAAMSATRPHAKGRYGALTWPIMGIVLVLMIGFRFEVGGDWFNYQAHYFDVLDVPLGEVLERPDPGYYLLTWLSAQWGLGVFLVNTVCGVLFSWGLLAFCQAQPRPWLALAVAVPYLVTVVAMGYSRQGVAIGLAMLGLVRLARHQNLQFVLCVGLAATFHKTAVLLIPLAVLANPRGRLWSALWVGITAALMYWALLAESVDALVTNYIVAEYEYESEGAAIRVTMNALPAMLLLLFRRRVVWQSAAERNLWSLMAWAALATIPLLILLPSSTAVDRMALYLIPLQPFVFSRLPDWLARFGGRRIWIVSILAYYAAVLFVWLLFASHAQYWLPYRFYLFELL</sequence>
<accession>A0A1I2IK29</accession>
<feature type="transmembrane region" description="Helical" evidence="1">
    <location>
        <begin position="319"/>
        <end position="346"/>
    </location>
</feature>
<feature type="transmembrane region" description="Helical" evidence="1">
    <location>
        <begin position="161"/>
        <end position="186"/>
    </location>
</feature>
<keyword evidence="1" id="KW-0812">Transmembrane</keyword>
<feature type="transmembrane region" description="Helical" evidence="1">
    <location>
        <begin position="90"/>
        <end position="113"/>
    </location>
</feature>
<keyword evidence="1" id="KW-1133">Transmembrane helix</keyword>
<organism evidence="2 3">
    <name type="scientific">Fontimonas thermophila</name>
    <dbReference type="NCBI Taxonomy" id="1076937"/>
    <lineage>
        <taxon>Bacteria</taxon>
        <taxon>Pseudomonadati</taxon>
        <taxon>Pseudomonadota</taxon>
        <taxon>Gammaproteobacteria</taxon>
        <taxon>Nevskiales</taxon>
        <taxon>Nevskiaceae</taxon>
        <taxon>Fontimonas</taxon>
    </lineage>
</organism>
<evidence type="ECO:0000313" key="2">
    <source>
        <dbReference type="EMBL" id="SFF42689.1"/>
    </source>
</evidence>
<feature type="transmembrane region" description="Helical" evidence="1">
    <location>
        <begin position="193"/>
        <end position="211"/>
    </location>
</feature>
<feature type="transmembrane region" description="Helical" evidence="1">
    <location>
        <begin position="264"/>
        <end position="283"/>
    </location>
</feature>
<dbReference type="Proteomes" id="UP000199771">
    <property type="component" value="Unassembled WGS sequence"/>
</dbReference>
<dbReference type="AlphaFoldDB" id="A0A1I2IK29"/>
<keyword evidence="1" id="KW-0472">Membrane</keyword>
<feature type="transmembrane region" description="Helical" evidence="1">
    <location>
        <begin position="120"/>
        <end position="141"/>
    </location>
</feature>
<proteinExistence type="predicted"/>
<evidence type="ECO:0000256" key="1">
    <source>
        <dbReference type="SAM" id="Phobius"/>
    </source>
</evidence>
<feature type="transmembrane region" description="Helical" evidence="1">
    <location>
        <begin position="31"/>
        <end position="48"/>
    </location>
</feature>
<feature type="transmembrane region" description="Helical" evidence="1">
    <location>
        <begin position="234"/>
        <end position="252"/>
    </location>
</feature>
<protein>
    <submittedName>
        <fullName evidence="2">EpsG family protein</fullName>
    </submittedName>
</protein>
<dbReference type="STRING" id="1076937.SAMN04488120_10437"/>
<keyword evidence="3" id="KW-1185">Reference proteome</keyword>
<dbReference type="InterPro" id="IPR049458">
    <property type="entry name" value="EpsG-like"/>
</dbReference>
<dbReference type="Pfam" id="PF14897">
    <property type="entry name" value="EpsG"/>
    <property type="match status" value="1"/>
</dbReference>
<dbReference type="EMBL" id="FOOC01000004">
    <property type="protein sequence ID" value="SFF42689.1"/>
    <property type="molecule type" value="Genomic_DNA"/>
</dbReference>
<name>A0A1I2IK29_9GAMM</name>
<evidence type="ECO:0000313" key="3">
    <source>
        <dbReference type="Proteomes" id="UP000199771"/>
    </source>
</evidence>
<reference evidence="2 3" key="1">
    <citation type="submission" date="2016-10" db="EMBL/GenBank/DDBJ databases">
        <authorList>
            <person name="de Groot N.N."/>
        </authorList>
    </citation>
    <scope>NUCLEOTIDE SEQUENCE [LARGE SCALE GENOMIC DNA]</scope>
    <source>
        <strain evidence="2 3">DSM 23609</strain>
    </source>
</reference>